<evidence type="ECO:0000256" key="5">
    <source>
        <dbReference type="ARBA" id="ARBA00023136"/>
    </source>
</evidence>
<evidence type="ECO:0000256" key="1">
    <source>
        <dbReference type="ARBA" id="ARBA00004141"/>
    </source>
</evidence>
<dbReference type="PANTHER" id="PTHR43791">
    <property type="entry name" value="PERMEASE-RELATED"/>
    <property type="match status" value="1"/>
</dbReference>
<name>A0AAD4BMT2_BOLED</name>
<evidence type="ECO:0000313" key="8">
    <source>
        <dbReference type="Proteomes" id="UP001194468"/>
    </source>
</evidence>
<reference evidence="7" key="2">
    <citation type="journal article" date="2020" name="Nat. Commun.">
        <title>Large-scale genome sequencing of mycorrhizal fungi provides insights into the early evolution of symbiotic traits.</title>
        <authorList>
            <person name="Miyauchi S."/>
            <person name="Kiss E."/>
            <person name="Kuo A."/>
            <person name="Drula E."/>
            <person name="Kohler A."/>
            <person name="Sanchez-Garcia M."/>
            <person name="Morin E."/>
            <person name="Andreopoulos B."/>
            <person name="Barry K.W."/>
            <person name="Bonito G."/>
            <person name="Buee M."/>
            <person name="Carver A."/>
            <person name="Chen C."/>
            <person name="Cichocki N."/>
            <person name="Clum A."/>
            <person name="Culley D."/>
            <person name="Crous P.W."/>
            <person name="Fauchery L."/>
            <person name="Girlanda M."/>
            <person name="Hayes R.D."/>
            <person name="Keri Z."/>
            <person name="LaButti K."/>
            <person name="Lipzen A."/>
            <person name="Lombard V."/>
            <person name="Magnuson J."/>
            <person name="Maillard F."/>
            <person name="Murat C."/>
            <person name="Nolan M."/>
            <person name="Ohm R.A."/>
            <person name="Pangilinan J."/>
            <person name="Pereira M.F."/>
            <person name="Perotto S."/>
            <person name="Peter M."/>
            <person name="Pfister S."/>
            <person name="Riley R."/>
            <person name="Sitrit Y."/>
            <person name="Stielow J.B."/>
            <person name="Szollosi G."/>
            <person name="Zifcakova L."/>
            <person name="Stursova M."/>
            <person name="Spatafora J.W."/>
            <person name="Tedersoo L."/>
            <person name="Vaario L.M."/>
            <person name="Yamada A."/>
            <person name="Yan M."/>
            <person name="Wang P."/>
            <person name="Xu J."/>
            <person name="Bruns T."/>
            <person name="Baldrian P."/>
            <person name="Vilgalys R."/>
            <person name="Dunand C."/>
            <person name="Henrissat B."/>
            <person name="Grigoriev I.V."/>
            <person name="Hibbett D."/>
            <person name="Nagy L.G."/>
            <person name="Martin F.M."/>
        </authorList>
    </citation>
    <scope>NUCLEOTIDE SEQUENCE</scope>
    <source>
        <strain evidence="7">BED1</strain>
    </source>
</reference>
<dbReference type="GO" id="GO:0022857">
    <property type="term" value="F:transmembrane transporter activity"/>
    <property type="evidence" value="ECO:0007669"/>
    <property type="project" value="TreeGrafter"/>
</dbReference>
<evidence type="ECO:0000256" key="2">
    <source>
        <dbReference type="ARBA" id="ARBA00022448"/>
    </source>
</evidence>
<evidence type="ECO:0000256" key="4">
    <source>
        <dbReference type="ARBA" id="ARBA00022989"/>
    </source>
</evidence>
<keyword evidence="3 6" id="KW-0812">Transmembrane</keyword>
<sequence length="97" mass="10898">MPGFRRVAERFGYSNAIFSTFIKRPTGIFPGIVIYLSCFFPWKRLQIRIAAFYVSSSLSGVFSGLLAAVIDQINGRSGKPGWPGYPFWKVYLPLSLV</sequence>
<reference evidence="7" key="1">
    <citation type="submission" date="2019-10" db="EMBL/GenBank/DDBJ databases">
        <authorList>
            <consortium name="DOE Joint Genome Institute"/>
            <person name="Kuo A."/>
            <person name="Miyauchi S."/>
            <person name="Kiss E."/>
            <person name="Drula E."/>
            <person name="Kohler A."/>
            <person name="Sanchez-Garcia M."/>
            <person name="Andreopoulos B."/>
            <person name="Barry K.W."/>
            <person name="Bonito G."/>
            <person name="Buee M."/>
            <person name="Carver A."/>
            <person name="Chen C."/>
            <person name="Cichocki N."/>
            <person name="Clum A."/>
            <person name="Culley D."/>
            <person name="Crous P.W."/>
            <person name="Fauchery L."/>
            <person name="Girlanda M."/>
            <person name="Hayes R."/>
            <person name="Keri Z."/>
            <person name="LaButti K."/>
            <person name="Lipzen A."/>
            <person name="Lombard V."/>
            <person name="Magnuson J."/>
            <person name="Maillard F."/>
            <person name="Morin E."/>
            <person name="Murat C."/>
            <person name="Nolan M."/>
            <person name="Ohm R."/>
            <person name="Pangilinan J."/>
            <person name="Pereira M."/>
            <person name="Perotto S."/>
            <person name="Peter M."/>
            <person name="Riley R."/>
            <person name="Sitrit Y."/>
            <person name="Stielow B."/>
            <person name="Szollosi G."/>
            <person name="Zifcakova L."/>
            <person name="Stursova M."/>
            <person name="Spatafora J.W."/>
            <person name="Tedersoo L."/>
            <person name="Vaario L.-M."/>
            <person name="Yamada A."/>
            <person name="Yan M."/>
            <person name="Wang P."/>
            <person name="Xu J."/>
            <person name="Bruns T."/>
            <person name="Baldrian P."/>
            <person name="Vilgalys R."/>
            <person name="Henrissat B."/>
            <person name="Grigoriev I.V."/>
            <person name="Hibbett D."/>
            <person name="Nagy L.G."/>
            <person name="Martin F.M."/>
        </authorList>
    </citation>
    <scope>NUCLEOTIDE SEQUENCE</scope>
    <source>
        <strain evidence="7">BED1</strain>
    </source>
</reference>
<organism evidence="7 8">
    <name type="scientific">Boletus edulis BED1</name>
    <dbReference type="NCBI Taxonomy" id="1328754"/>
    <lineage>
        <taxon>Eukaryota</taxon>
        <taxon>Fungi</taxon>
        <taxon>Dikarya</taxon>
        <taxon>Basidiomycota</taxon>
        <taxon>Agaricomycotina</taxon>
        <taxon>Agaricomycetes</taxon>
        <taxon>Agaricomycetidae</taxon>
        <taxon>Boletales</taxon>
        <taxon>Boletineae</taxon>
        <taxon>Boletaceae</taxon>
        <taxon>Boletoideae</taxon>
        <taxon>Boletus</taxon>
    </lineage>
</organism>
<dbReference type="PANTHER" id="PTHR43791:SF85">
    <property type="entry name" value="TRANSPORTER, PUTATIVE (AFU_ORTHOLOGUE AFUA_6G00710)-RELATED"/>
    <property type="match status" value="1"/>
</dbReference>
<proteinExistence type="predicted"/>
<feature type="transmembrane region" description="Helical" evidence="6">
    <location>
        <begin position="21"/>
        <end position="42"/>
    </location>
</feature>
<dbReference type="AlphaFoldDB" id="A0AAD4BMT2"/>
<dbReference type="EMBL" id="WHUW01000028">
    <property type="protein sequence ID" value="KAF8434515.1"/>
    <property type="molecule type" value="Genomic_DNA"/>
</dbReference>
<keyword evidence="2" id="KW-0813">Transport</keyword>
<accession>A0AAD4BMT2</accession>
<protein>
    <submittedName>
        <fullName evidence="7">Uncharacterized protein</fullName>
    </submittedName>
</protein>
<dbReference type="GO" id="GO:0016020">
    <property type="term" value="C:membrane"/>
    <property type="evidence" value="ECO:0007669"/>
    <property type="project" value="UniProtKB-SubCell"/>
</dbReference>
<keyword evidence="8" id="KW-1185">Reference proteome</keyword>
<feature type="transmembrane region" description="Helical" evidence="6">
    <location>
        <begin position="48"/>
        <end position="70"/>
    </location>
</feature>
<comment type="caution">
    <text evidence="7">The sequence shown here is derived from an EMBL/GenBank/DDBJ whole genome shotgun (WGS) entry which is preliminary data.</text>
</comment>
<evidence type="ECO:0000256" key="6">
    <source>
        <dbReference type="SAM" id="Phobius"/>
    </source>
</evidence>
<keyword evidence="4 6" id="KW-1133">Transmembrane helix</keyword>
<evidence type="ECO:0000256" key="3">
    <source>
        <dbReference type="ARBA" id="ARBA00022692"/>
    </source>
</evidence>
<evidence type="ECO:0000313" key="7">
    <source>
        <dbReference type="EMBL" id="KAF8434515.1"/>
    </source>
</evidence>
<dbReference type="Proteomes" id="UP001194468">
    <property type="component" value="Unassembled WGS sequence"/>
</dbReference>
<comment type="subcellular location">
    <subcellularLocation>
        <location evidence="1">Membrane</location>
        <topology evidence="1">Multi-pass membrane protein</topology>
    </subcellularLocation>
</comment>
<gene>
    <name evidence="7" type="ORF">L210DRAFT_527603</name>
</gene>
<keyword evidence="5 6" id="KW-0472">Membrane</keyword>